<evidence type="ECO:0000256" key="4">
    <source>
        <dbReference type="ARBA" id="ARBA00022840"/>
    </source>
</evidence>
<dbReference type="InterPro" id="IPR033887">
    <property type="entry name" value="PTS_IIA_man"/>
</dbReference>
<dbReference type="InterPro" id="IPR025943">
    <property type="entry name" value="Sigma_54_int_dom_ATP-bd_2"/>
</dbReference>
<organism evidence="8 9">
    <name type="scientific">Ligilactobacillus agilis DSM 20509</name>
    <dbReference type="NCBI Taxonomy" id="1423718"/>
    <lineage>
        <taxon>Bacteria</taxon>
        <taxon>Bacillati</taxon>
        <taxon>Bacillota</taxon>
        <taxon>Bacilli</taxon>
        <taxon>Lactobacillales</taxon>
        <taxon>Lactobacillaceae</taxon>
        <taxon>Ligilactobacillus</taxon>
    </lineage>
</organism>
<dbReference type="InterPro" id="IPR004701">
    <property type="entry name" value="PTS_EIIA_man-typ"/>
</dbReference>
<accession>A0A0R2AHE1</accession>
<dbReference type="PANTHER" id="PTHR32071:SF90">
    <property type="entry name" value="TRANSCRIPTIONAL REGULATORY PROTEIN LEVR"/>
    <property type="match status" value="1"/>
</dbReference>
<dbReference type="Pfam" id="PF00874">
    <property type="entry name" value="PRD"/>
    <property type="match status" value="1"/>
</dbReference>
<dbReference type="PROSITE" id="PS00676">
    <property type="entry name" value="SIGMA54_INTERACT_2"/>
    <property type="match status" value="1"/>
</dbReference>
<feature type="domain" description="PRD" evidence="7">
    <location>
        <begin position="839"/>
        <end position="938"/>
    </location>
</feature>
<keyword evidence="2" id="KW-0547">Nucleotide-binding</keyword>
<keyword evidence="3" id="KW-0418">Kinase</keyword>
<gene>
    <name evidence="8" type="ORF">FC14_GL001967</name>
</gene>
<dbReference type="Proteomes" id="UP000051008">
    <property type="component" value="Unassembled WGS sequence"/>
</dbReference>
<feature type="domain" description="PTS EIIA type-4" evidence="6">
    <location>
        <begin position="582"/>
        <end position="718"/>
    </location>
</feature>
<dbReference type="SMART" id="SM00382">
    <property type="entry name" value="AAA"/>
    <property type="match status" value="1"/>
</dbReference>
<feature type="domain" description="PRD" evidence="7">
    <location>
        <begin position="476"/>
        <end position="581"/>
    </location>
</feature>
<evidence type="ECO:0000256" key="2">
    <source>
        <dbReference type="ARBA" id="ARBA00022741"/>
    </source>
</evidence>
<dbReference type="PROSITE" id="PS51372">
    <property type="entry name" value="PRD_2"/>
    <property type="match status" value="2"/>
</dbReference>
<dbReference type="SUPFAM" id="SSF53062">
    <property type="entry name" value="PTS system fructose IIA component-like"/>
    <property type="match status" value="1"/>
</dbReference>
<protein>
    <submittedName>
        <fullName evidence="8">Ntrc family transcriptional regulator</fullName>
    </submittedName>
</protein>
<dbReference type="EMBL" id="AYYP01000001">
    <property type="protein sequence ID" value="KRM66464.1"/>
    <property type="molecule type" value="Genomic_DNA"/>
</dbReference>
<evidence type="ECO:0000313" key="8">
    <source>
        <dbReference type="EMBL" id="KRM66464.1"/>
    </source>
</evidence>
<dbReference type="CDD" id="cd00006">
    <property type="entry name" value="PTS_IIA_man"/>
    <property type="match status" value="1"/>
</dbReference>
<dbReference type="GO" id="GO:0016301">
    <property type="term" value="F:kinase activity"/>
    <property type="evidence" value="ECO:0007669"/>
    <property type="project" value="UniProtKB-KW"/>
</dbReference>
<reference evidence="8 9" key="1">
    <citation type="journal article" date="2015" name="Genome Announc.">
        <title>Expanding the biotechnology potential of lactobacilli through comparative genomics of 213 strains and associated genera.</title>
        <authorList>
            <person name="Sun Z."/>
            <person name="Harris H.M."/>
            <person name="McCann A."/>
            <person name="Guo C."/>
            <person name="Argimon S."/>
            <person name="Zhang W."/>
            <person name="Yang X."/>
            <person name="Jeffery I.B."/>
            <person name="Cooney J.C."/>
            <person name="Kagawa T.F."/>
            <person name="Liu W."/>
            <person name="Song Y."/>
            <person name="Salvetti E."/>
            <person name="Wrobel A."/>
            <person name="Rasinkangas P."/>
            <person name="Parkhill J."/>
            <person name="Rea M.C."/>
            <person name="O'Sullivan O."/>
            <person name="Ritari J."/>
            <person name="Douillard F.P."/>
            <person name="Paul Ross R."/>
            <person name="Yang R."/>
            <person name="Briner A.E."/>
            <person name="Felis G.E."/>
            <person name="de Vos W.M."/>
            <person name="Barrangou R."/>
            <person name="Klaenhammer T.R."/>
            <person name="Caufield P.W."/>
            <person name="Cui Y."/>
            <person name="Zhang H."/>
            <person name="O'Toole P.W."/>
        </authorList>
    </citation>
    <scope>NUCLEOTIDE SEQUENCE [LARGE SCALE GENOMIC DNA]</scope>
    <source>
        <strain evidence="8 9">DSM 20509</strain>
    </source>
</reference>
<evidence type="ECO:0000256" key="1">
    <source>
        <dbReference type="ARBA" id="ARBA00022679"/>
    </source>
</evidence>
<dbReference type="InterPro" id="IPR036662">
    <property type="entry name" value="PTS_EIIA_man-typ_sf"/>
</dbReference>
<dbReference type="OrthoDB" id="9771372at2"/>
<dbReference type="CDD" id="cd00009">
    <property type="entry name" value="AAA"/>
    <property type="match status" value="1"/>
</dbReference>
<evidence type="ECO:0000259" key="6">
    <source>
        <dbReference type="PROSITE" id="PS51096"/>
    </source>
</evidence>
<keyword evidence="4" id="KW-0067">ATP-binding</keyword>
<dbReference type="PROSITE" id="PS00675">
    <property type="entry name" value="SIGMA54_INTERACT_1"/>
    <property type="match status" value="1"/>
</dbReference>
<sequence>MKRIDKVYQGLVTKWQAATKEEVLAKQGSAAKELAAELGLTRANTSLELNKLVRQAQVVKIKTFPVRYLPMIVIEQHFGLKQLDYYEVASLTALTKKPVKPTAKPEQAIKEAASEQVNQADPLESMIGYRGSLHNAVSQAKAALMYPPHGLHMMLLGQTGVGKTYFANKIYAYAKFAQILKEDAPFVSFNCADYYNNPQLLMATLFGHAKGAYTGADQEKAGLVEQANGGILLLDEVHRLPPEGQEMLFYFIDNGVFNRLGESQKKRHAQVLIICATTENPDSAMLATFLRRIPMSITIPALDERPITERIELAHFLFQTETKRIKRALSVKRSVFEIILNEDNYGNVGQLKSQIQLTCAQAFLNSMGEKTTISVTDNDLPEKLRQSWLAVSRAERKQSDLSRYLKSQILIEVGQPSLDKLDNEENIYSTIETKVHKLRAEGINEKEIHQYIMTDLHLHIKNFFKQEINEENFSKFVDPAAIKLAEKLKLIAEEEMDLRFDASFIHYFSLHLDAFFKRGSKNDLLMSAEIENIKREHGLEYQVAKLFQTEILKETGTAIPDIEVIYLTMLLTSIESMSATKKIGLLVVAHGNSTATSMVNVATELLGKGNIDALDMPLTVSPSTIYEQMKTKVGELNQGKGVLLLVDMGSLGMFTQKLATETGIPVRAVQNVTTSIILEALRKVNYIDMDLNSLANQLRRDFIKNFAVQEKSTGKKRAIVSICMTGSGTALKLKKLIEGIIRKTTTENIEVKTVSALKMSESIPPLAKEYELIATVGTKEPSVAVPFISLEDLIASNGEARLEAIIRQQTPPAKEKQSQSNVVVSQMCEDILNEHLVYLNPRLVNQMLQNWLEDLSRRLKLELSNSQQIACIVHTAFALERASHHQTSLNYDETPSPELLELLPVVKQTLDHAVSSLKLTLPQDEYYFIAETVIDNQR</sequence>
<dbReference type="SUPFAM" id="SSF63520">
    <property type="entry name" value="PTS-regulatory domain, PRD"/>
    <property type="match status" value="2"/>
</dbReference>
<feature type="domain" description="Sigma-54 factor interaction" evidence="5">
    <location>
        <begin position="126"/>
        <end position="360"/>
    </location>
</feature>
<dbReference type="InterPro" id="IPR002078">
    <property type="entry name" value="Sigma_54_int"/>
</dbReference>
<dbReference type="InterPro" id="IPR025662">
    <property type="entry name" value="Sigma_54_int_dom_ATP-bd_1"/>
</dbReference>
<evidence type="ECO:0000256" key="3">
    <source>
        <dbReference type="ARBA" id="ARBA00022777"/>
    </source>
</evidence>
<evidence type="ECO:0000259" key="5">
    <source>
        <dbReference type="PROSITE" id="PS50045"/>
    </source>
</evidence>
<proteinExistence type="predicted"/>
<dbReference type="SUPFAM" id="SSF52540">
    <property type="entry name" value="P-loop containing nucleoside triphosphate hydrolases"/>
    <property type="match status" value="1"/>
</dbReference>
<dbReference type="InterPro" id="IPR003593">
    <property type="entry name" value="AAA+_ATPase"/>
</dbReference>
<keyword evidence="9" id="KW-1185">Reference proteome</keyword>
<evidence type="ECO:0000259" key="7">
    <source>
        <dbReference type="PROSITE" id="PS51372"/>
    </source>
</evidence>
<dbReference type="InterPro" id="IPR027417">
    <property type="entry name" value="P-loop_NTPase"/>
</dbReference>
<dbReference type="PROSITE" id="PS50045">
    <property type="entry name" value="SIGMA54_INTERACT_4"/>
    <property type="match status" value="1"/>
</dbReference>
<dbReference type="PATRIC" id="fig|1423718.3.peg.2041"/>
<keyword evidence="1" id="KW-0808">Transferase</keyword>
<evidence type="ECO:0000313" key="9">
    <source>
        <dbReference type="Proteomes" id="UP000051008"/>
    </source>
</evidence>
<name>A0A0R2AHE1_9LACO</name>
<dbReference type="Pfam" id="PF00158">
    <property type="entry name" value="Sigma54_activat"/>
    <property type="match status" value="1"/>
</dbReference>
<dbReference type="Gene3D" id="3.40.50.300">
    <property type="entry name" value="P-loop containing nucleotide triphosphate hydrolases"/>
    <property type="match status" value="1"/>
</dbReference>
<comment type="caution">
    <text evidence="8">The sequence shown here is derived from an EMBL/GenBank/DDBJ whole genome shotgun (WGS) entry which is preliminary data.</text>
</comment>
<dbReference type="Gene3D" id="1.10.1790.10">
    <property type="entry name" value="PRD domain"/>
    <property type="match status" value="1"/>
</dbReference>
<dbReference type="Pfam" id="PF03610">
    <property type="entry name" value="EIIA-man"/>
    <property type="match status" value="1"/>
</dbReference>
<dbReference type="GO" id="GO:0006355">
    <property type="term" value="P:regulation of DNA-templated transcription"/>
    <property type="evidence" value="ECO:0007669"/>
    <property type="project" value="InterPro"/>
</dbReference>
<dbReference type="RefSeq" id="WP_056975515.1">
    <property type="nucleotide sequence ID" value="NZ_AYYP01000001.1"/>
</dbReference>
<dbReference type="PANTHER" id="PTHR32071">
    <property type="entry name" value="TRANSCRIPTIONAL REGULATORY PROTEIN"/>
    <property type="match status" value="1"/>
</dbReference>
<dbReference type="Gene3D" id="3.40.50.510">
    <property type="entry name" value="Phosphotransferase system, mannose-type IIA component"/>
    <property type="match status" value="1"/>
</dbReference>
<dbReference type="GO" id="GO:0009401">
    <property type="term" value="P:phosphoenolpyruvate-dependent sugar phosphotransferase system"/>
    <property type="evidence" value="ECO:0007669"/>
    <property type="project" value="InterPro"/>
</dbReference>
<dbReference type="InterPro" id="IPR011608">
    <property type="entry name" value="PRD"/>
</dbReference>
<dbReference type="InterPro" id="IPR036634">
    <property type="entry name" value="PRD_sf"/>
</dbReference>
<dbReference type="GO" id="GO:0005524">
    <property type="term" value="F:ATP binding"/>
    <property type="evidence" value="ECO:0007669"/>
    <property type="project" value="UniProtKB-KW"/>
</dbReference>
<dbReference type="AlphaFoldDB" id="A0A0R2AHE1"/>
<dbReference type="GO" id="GO:0016020">
    <property type="term" value="C:membrane"/>
    <property type="evidence" value="ECO:0007669"/>
    <property type="project" value="InterPro"/>
</dbReference>
<dbReference type="PROSITE" id="PS51096">
    <property type="entry name" value="PTS_EIIA_TYPE_4"/>
    <property type="match status" value="1"/>
</dbReference>